<dbReference type="GO" id="GO:0016020">
    <property type="term" value="C:membrane"/>
    <property type="evidence" value="ECO:0007669"/>
    <property type="project" value="UniProtKB-SubCell"/>
</dbReference>
<accession>A0A9X1JWP8</accession>
<evidence type="ECO:0000256" key="3">
    <source>
        <dbReference type="ARBA" id="ARBA00022989"/>
    </source>
</evidence>
<dbReference type="InterPro" id="IPR051533">
    <property type="entry name" value="WaaL-like"/>
</dbReference>
<name>A0A9X1JWP8_9FLAO</name>
<feature type="domain" description="O-antigen ligase-related" evidence="6">
    <location>
        <begin position="142"/>
        <end position="290"/>
    </location>
</feature>
<feature type="transmembrane region" description="Helical" evidence="5">
    <location>
        <begin position="176"/>
        <end position="194"/>
    </location>
</feature>
<keyword evidence="7" id="KW-0436">Ligase</keyword>
<proteinExistence type="predicted"/>
<comment type="caution">
    <text evidence="7">The sequence shown here is derived from an EMBL/GenBank/DDBJ whole genome shotgun (WGS) entry which is preliminary data.</text>
</comment>
<keyword evidence="3 5" id="KW-1133">Transmembrane helix</keyword>
<dbReference type="EMBL" id="JAHWDP010000001">
    <property type="protein sequence ID" value="MBW2937248.1"/>
    <property type="molecule type" value="Genomic_DNA"/>
</dbReference>
<evidence type="ECO:0000259" key="6">
    <source>
        <dbReference type="Pfam" id="PF04932"/>
    </source>
</evidence>
<evidence type="ECO:0000256" key="4">
    <source>
        <dbReference type="ARBA" id="ARBA00023136"/>
    </source>
</evidence>
<protein>
    <submittedName>
        <fullName evidence="7">O-antigen ligase family protein</fullName>
    </submittedName>
</protein>
<feature type="transmembrane region" description="Helical" evidence="5">
    <location>
        <begin position="331"/>
        <end position="348"/>
    </location>
</feature>
<dbReference type="PANTHER" id="PTHR37422">
    <property type="entry name" value="TEICHURONIC ACID BIOSYNTHESIS PROTEIN TUAE"/>
    <property type="match status" value="1"/>
</dbReference>
<gene>
    <name evidence="7" type="ORF">KXJ69_03970</name>
</gene>
<reference evidence="7" key="1">
    <citation type="submission" date="2021-07" db="EMBL/GenBank/DDBJ databases">
        <title>Aureisphaera sp. CAU 1614 isolated from sea sediment.</title>
        <authorList>
            <person name="Kim W."/>
        </authorList>
    </citation>
    <scope>NUCLEOTIDE SEQUENCE</scope>
    <source>
        <strain evidence="7">CAU 1614</strain>
    </source>
</reference>
<evidence type="ECO:0000256" key="1">
    <source>
        <dbReference type="ARBA" id="ARBA00004141"/>
    </source>
</evidence>
<evidence type="ECO:0000313" key="8">
    <source>
        <dbReference type="Proteomes" id="UP001138686"/>
    </source>
</evidence>
<dbReference type="Proteomes" id="UP001138686">
    <property type="component" value="Unassembled WGS sequence"/>
</dbReference>
<feature type="transmembrane region" description="Helical" evidence="5">
    <location>
        <begin position="57"/>
        <end position="78"/>
    </location>
</feature>
<organism evidence="7 8">
    <name type="scientific">Halomarinibacterium sedimenti</name>
    <dbReference type="NCBI Taxonomy" id="2857106"/>
    <lineage>
        <taxon>Bacteria</taxon>
        <taxon>Pseudomonadati</taxon>
        <taxon>Bacteroidota</taxon>
        <taxon>Flavobacteriia</taxon>
        <taxon>Flavobacteriales</taxon>
        <taxon>Flavobacteriaceae</taxon>
        <taxon>Halomarinibacterium</taxon>
    </lineage>
</organism>
<evidence type="ECO:0000256" key="2">
    <source>
        <dbReference type="ARBA" id="ARBA00022692"/>
    </source>
</evidence>
<dbReference type="GO" id="GO:0016874">
    <property type="term" value="F:ligase activity"/>
    <property type="evidence" value="ECO:0007669"/>
    <property type="project" value="UniProtKB-KW"/>
</dbReference>
<sequence>MSIVILSSPLLISVLGSFYTSNPDGAFKDIGRLFPLALLVPVIIYNTHFFTNLLKKLLYSLALGCLISALVCWGLSLYEIWQTNGTIGDLFSQAYAYHFLSERVGIHTPYLGLFVAVSLFFLILEGFHRKSKQHSLAIALWALVLFFFLINLLARTALFTVISGALVFFIYHRKYFALFLITSLIASLGMLAYYQDENFLRDRIFKSINIFEEQTIFSKKDDRFSRYSASIEVFKKFPLFGPGTAGEDIYRKEVYFKNRDSEAYNDNYNAHNQFLEYLSTYGIMGGLVFIMILYLLCKEGVARKDSFTLFLVYSFVVASITESILERSWGLSFYILMLIFIYGNNNIINEIR</sequence>
<keyword evidence="4 5" id="KW-0472">Membrane</keyword>
<feature type="transmembrane region" description="Helical" evidence="5">
    <location>
        <begin position="30"/>
        <end position="50"/>
    </location>
</feature>
<dbReference type="AlphaFoldDB" id="A0A9X1JWP8"/>
<evidence type="ECO:0000256" key="5">
    <source>
        <dbReference type="SAM" id="Phobius"/>
    </source>
</evidence>
<feature type="transmembrane region" description="Helical" evidence="5">
    <location>
        <begin position="110"/>
        <end position="127"/>
    </location>
</feature>
<dbReference type="PANTHER" id="PTHR37422:SF13">
    <property type="entry name" value="LIPOPOLYSACCHARIDE BIOSYNTHESIS PROTEIN PA4999-RELATED"/>
    <property type="match status" value="1"/>
</dbReference>
<dbReference type="Pfam" id="PF04932">
    <property type="entry name" value="Wzy_C"/>
    <property type="match status" value="1"/>
</dbReference>
<dbReference type="RefSeq" id="WP_219051505.1">
    <property type="nucleotide sequence ID" value="NZ_JAHWDP010000001.1"/>
</dbReference>
<keyword evidence="8" id="KW-1185">Reference proteome</keyword>
<feature type="transmembrane region" description="Helical" evidence="5">
    <location>
        <begin position="274"/>
        <end position="295"/>
    </location>
</feature>
<dbReference type="InterPro" id="IPR007016">
    <property type="entry name" value="O-antigen_ligase-rel_domated"/>
</dbReference>
<evidence type="ECO:0000313" key="7">
    <source>
        <dbReference type="EMBL" id="MBW2937248.1"/>
    </source>
</evidence>
<keyword evidence="2 5" id="KW-0812">Transmembrane</keyword>
<comment type="subcellular location">
    <subcellularLocation>
        <location evidence="1">Membrane</location>
        <topology evidence="1">Multi-pass membrane protein</topology>
    </subcellularLocation>
</comment>